<dbReference type="EMBL" id="BTSY01000005">
    <property type="protein sequence ID" value="GMT28681.1"/>
    <property type="molecule type" value="Genomic_DNA"/>
</dbReference>
<dbReference type="InterPro" id="IPR000007">
    <property type="entry name" value="Tubby_C"/>
</dbReference>
<proteinExistence type="inferred from homology"/>
<dbReference type="PROSITE" id="PS50294">
    <property type="entry name" value="WD_REPEATS_REGION"/>
    <property type="match status" value="1"/>
</dbReference>
<dbReference type="InterPro" id="IPR025659">
    <property type="entry name" value="Tubby-like_C"/>
</dbReference>
<evidence type="ECO:0000256" key="6">
    <source>
        <dbReference type="PROSITE-ProRule" id="PRU00221"/>
    </source>
</evidence>
<evidence type="ECO:0000256" key="5">
    <source>
        <dbReference type="ARBA" id="ARBA00022737"/>
    </source>
</evidence>
<keyword evidence="7" id="KW-0175">Coiled coil</keyword>
<feature type="region of interest" description="Disordered" evidence="8">
    <location>
        <begin position="604"/>
        <end position="623"/>
    </location>
</feature>
<gene>
    <name evidence="11" type="ORF">PFISCL1PPCAC_19978</name>
</gene>
<dbReference type="InterPro" id="IPR036322">
    <property type="entry name" value="WD40_repeat_dom_sf"/>
</dbReference>
<dbReference type="InterPro" id="IPR056159">
    <property type="entry name" value="Beta-prop_IFT121_TULP_N"/>
</dbReference>
<dbReference type="Proteomes" id="UP001432322">
    <property type="component" value="Unassembled WGS sequence"/>
</dbReference>
<dbReference type="InterPro" id="IPR001680">
    <property type="entry name" value="WD40_rpt"/>
</dbReference>
<accession>A0AAV5W8X2</accession>
<dbReference type="PROSITE" id="PS50082">
    <property type="entry name" value="WD_REPEATS_2"/>
    <property type="match status" value="1"/>
</dbReference>
<evidence type="ECO:0000256" key="4">
    <source>
        <dbReference type="ARBA" id="ARBA00022574"/>
    </source>
</evidence>
<dbReference type="SMART" id="SM00320">
    <property type="entry name" value="WD40"/>
    <property type="match status" value="2"/>
</dbReference>
<dbReference type="PANTHER" id="PTHR16517:SF2">
    <property type="entry name" value="TUBBY-RELATED PROTEIN 4"/>
    <property type="match status" value="1"/>
</dbReference>
<dbReference type="Pfam" id="PF24797">
    <property type="entry name" value="Beta-prop_WDR35_TULP_N"/>
    <property type="match status" value="1"/>
</dbReference>
<evidence type="ECO:0000313" key="12">
    <source>
        <dbReference type="Proteomes" id="UP001432322"/>
    </source>
</evidence>
<dbReference type="Gene3D" id="2.130.10.10">
    <property type="entry name" value="YVTN repeat-like/Quinoprotein amine dehydrogenase"/>
    <property type="match status" value="1"/>
</dbReference>
<sequence length="761" mass="85500">MRLAWEFDWPGSRIEPSITSLAWTGDAERGELATGSESGVVGITLTHFSAPSHSDTARHNFNLRGHHSAVSCVTWNRAKGKLASSDQSGVIYVWARNEERWSVELVNERGVKVRDVSWSPCGNAALICYEDNFVLIGSASGQRIWSYNYPSNQTVACGVWLSAQMMVIAFVNGSLHLLSNDGMNLAERKMCTDEEVTDIISPLNGERFAILMKNGLVYVLLSFDQDEPYVFEDVGVSLLQWTSDGKFLAAVTPYGEIYILDDHARLIHRDCIHVPCGRKVTALTWAHDGRVLIVAVGGNIHVARVYPRVPSLYRILSYKVWKLIGGDASKIDNLSIPTAEKDTIKEYDHHIIRCGIPPIVDLHHFVSSLSDSRCYCTIKWNSTGGRSFSLCIEHMGGLVPILTGRLTSRFRPHFDISIHPWMSHSSFGNTRPLPLVCGPFSQVEDTGCAPLLPSSLTRHTSVPQRLSLWRRSTRRLRTLISRRVIRPIDLTLAQVSSNLCCTKFKVTSTIENAPTIIANVSYKTSVLHLQPRQMTVKLVDIEDNGERKLELWKTVAGECCAMREAILAAEMKGITKKWEMELEEMSFIDQPEGSNEKEELLKGLEGDGESEERGPVSTVDSDERGKVGLDELREDLKDLQRRVEEIEKRAARSDVRKELRHVSKSLKKVKAALSDGKSDRRIFTLHNKTPFWNEHNQVYQLDFGGRVTQESAKNFQIEFDGTQSLQFGRIEGGAYTLDFRRPFTPIQAFSIALASITQRLK</sequence>
<dbReference type="InterPro" id="IPR015943">
    <property type="entry name" value="WD40/YVTN_repeat-like_dom_sf"/>
</dbReference>
<evidence type="ECO:0000256" key="3">
    <source>
        <dbReference type="ARBA" id="ARBA00022490"/>
    </source>
</evidence>
<dbReference type="SUPFAM" id="SSF50978">
    <property type="entry name" value="WD40 repeat-like"/>
    <property type="match status" value="1"/>
</dbReference>
<name>A0AAV5W8X2_9BILA</name>
<feature type="coiled-coil region" evidence="7">
    <location>
        <begin position="629"/>
        <end position="656"/>
    </location>
</feature>
<dbReference type="Pfam" id="PF01167">
    <property type="entry name" value="Tub"/>
    <property type="match status" value="1"/>
</dbReference>
<dbReference type="SUPFAM" id="SSF54518">
    <property type="entry name" value="Tubby C-terminal domain-like"/>
    <property type="match status" value="1"/>
</dbReference>
<dbReference type="PANTHER" id="PTHR16517">
    <property type="entry name" value="TUBBY-RELATED"/>
    <property type="match status" value="1"/>
</dbReference>
<organism evidence="11 12">
    <name type="scientific">Pristionchus fissidentatus</name>
    <dbReference type="NCBI Taxonomy" id="1538716"/>
    <lineage>
        <taxon>Eukaryota</taxon>
        <taxon>Metazoa</taxon>
        <taxon>Ecdysozoa</taxon>
        <taxon>Nematoda</taxon>
        <taxon>Chromadorea</taxon>
        <taxon>Rhabditida</taxon>
        <taxon>Rhabditina</taxon>
        <taxon>Diplogasteromorpha</taxon>
        <taxon>Diplogasteroidea</taxon>
        <taxon>Neodiplogasteridae</taxon>
        <taxon>Pristionchus</taxon>
    </lineage>
</organism>
<keyword evidence="3" id="KW-0963">Cytoplasm</keyword>
<dbReference type="PRINTS" id="PR01573">
    <property type="entry name" value="SUPERTUBBY"/>
</dbReference>
<keyword evidence="5" id="KW-0677">Repeat</keyword>
<evidence type="ECO:0000259" key="9">
    <source>
        <dbReference type="Pfam" id="PF01167"/>
    </source>
</evidence>
<evidence type="ECO:0000256" key="2">
    <source>
        <dbReference type="ARBA" id="ARBA00007129"/>
    </source>
</evidence>
<evidence type="ECO:0000256" key="7">
    <source>
        <dbReference type="SAM" id="Coils"/>
    </source>
</evidence>
<evidence type="ECO:0008006" key="13">
    <source>
        <dbReference type="Google" id="ProtNLM"/>
    </source>
</evidence>
<dbReference type="Gene3D" id="3.20.90.10">
    <property type="entry name" value="Tubby Protein, Chain A"/>
    <property type="match status" value="1"/>
</dbReference>
<keyword evidence="12" id="KW-1185">Reference proteome</keyword>
<evidence type="ECO:0000313" key="11">
    <source>
        <dbReference type="EMBL" id="GMT28681.1"/>
    </source>
</evidence>
<feature type="repeat" description="WD" evidence="6">
    <location>
        <begin position="63"/>
        <end position="94"/>
    </location>
</feature>
<protein>
    <recommendedName>
        <fullName evidence="13">Tub-2</fullName>
    </recommendedName>
</protein>
<evidence type="ECO:0000259" key="10">
    <source>
        <dbReference type="Pfam" id="PF24797"/>
    </source>
</evidence>
<keyword evidence="4 6" id="KW-0853">WD repeat</keyword>
<evidence type="ECO:0000256" key="1">
    <source>
        <dbReference type="ARBA" id="ARBA00004496"/>
    </source>
</evidence>
<evidence type="ECO:0000256" key="8">
    <source>
        <dbReference type="SAM" id="MobiDB-lite"/>
    </source>
</evidence>
<feature type="domain" description="IFT121/TULP4 N-terminal" evidence="10">
    <location>
        <begin position="18"/>
        <end position="305"/>
    </location>
</feature>
<feature type="domain" description="Tubby C-terminal" evidence="9">
    <location>
        <begin position="668"/>
        <end position="756"/>
    </location>
</feature>
<dbReference type="AlphaFoldDB" id="A0AAV5W8X2"/>
<dbReference type="GO" id="GO:0005737">
    <property type="term" value="C:cytoplasm"/>
    <property type="evidence" value="ECO:0007669"/>
    <property type="project" value="UniProtKB-SubCell"/>
</dbReference>
<comment type="subcellular location">
    <subcellularLocation>
        <location evidence="1">Cytoplasm</location>
    </subcellularLocation>
</comment>
<comment type="similarity">
    <text evidence="2">Belongs to the TUB family.</text>
</comment>
<comment type="caution">
    <text evidence="11">The sequence shown here is derived from an EMBL/GenBank/DDBJ whole genome shotgun (WGS) entry which is preliminary data.</text>
</comment>
<reference evidence="11" key="1">
    <citation type="submission" date="2023-10" db="EMBL/GenBank/DDBJ databases">
        <title>Genome assembly of Pristionchus species.</title>
        <authorList>
            <person name="Yoshida K."/>
            <person name="Sommer R.J."/>
        </authorList>
    </citation>
    <scope>NUCLEOTIDE SEQUENCE</scope>
    <source>
        <strain evidence="11">RS5133</strain>
    </source>
</reference>